<proteinExistence type="predicted"/>
<sequence>MTGIQRRANPWKNVKTLKRCNVHLRSSFDLSKSVEHKFVSFALNLLCVSKKYELIFISYGQYIYIFELKDFTDNNIYINEKYDTEKCYVFRNFNKKEIGKSNCGFTNMNKIRYVYEEIKKDLQLKKLNVPIPCLILSPHMYSKGYVNIKCEEKENFDKSILISAGWSEDTNIYYVEKFVECINIKKKLKHILEKKLYDCKRYEEIMTRELYYPYFPYNPNFHSFLNDPYCFLKKLKIDENNFILNLIYNNEYTENYSNEFLDMFELSKSVTNFDYMKNKVKEKRRILLHKLEMEKTKKSKKIKNKILIASNRNVHANSRNDVKYPFVQMKNKNVSKKIVNKKWRREKGVLTNDVHKKGLYRIKCKCMLKCPKDRSYNVFNSKIDKNIRNKTKRGKFKIADMYSSFESTQEEEEEGNEGAGEEKGQRQKENSHLRERTNRKNFKKHYYNYFLDDDTRGEIEEINFYKKMFNNVYIGYNLRNNVELNEQNDYINSFRQDNQFVNSYIKSSSDDENDSLTNCKSKLRKHKNERKGIKLGEHKEAHTFLVMKKRRKCKKHKQEEKEEEQQAEGEQTEKKKEKKKVQRNKPRKREKRNTKVNRTMRDDSSSPLTYNITSGRNKNFNIPSEKYKINIKKYKGDDRNIKLEYLNENIKKYMLYIDRLNTLKEERKKFVNFCKLYIKHKYYEEYSKKLEAFLDPSTKIKYNRIWKQFNIFTFNLFNVDHNDKILKYNHIYLQSDIVFNNKMYAKSDTSTWAISFNFTRNLLAIGSNTHNINIYNLNNFYYFRKRYDYDEAYNFFKNMFVYNKFKVSNLFPRDDKDRFYFNSSDDEKESFLIKKREKRKKKNNKIETKNKKYKHNNENKEHFLRQFNNDMKYSEQVIYLNLYEGKKFENNSNDVENIRDSNTQNQLSYNILQNDKKYKKKKRKKGGLSRSSENLWDSDINACVCNYLSDLMDERGGGKKKRKDTNRKNNINNNNNNNNNGNNYDLLDNNFPFERKEEKGFNYHLQNDDIYENYERKESAEVKGDQRAVSPFSFDCYDFPCANEVKAVKAVNAVTNDKDLNCSLHEDYIHICRKLKIKYFNDELELENDQKYGKNNTGKNTGTLHDSRVGDNSEKKSSYFTMSNMSYKKYDESHVNKMIRNILKKKSKIPIDLTLFFTSRKENLKNILLTISYNFPSDSIHIFLKEACMAKNIYTKKLNAPDNISLIINKMKRVYLKRYGSNEYFNIKLFSRDALVVNNKNFLKNWYLKYLCKNFFYLNDNEGSLQSRTGREEKMIKRGNLSMEEMKYMLISNEDGINKEDKASKYLKKKKGRDVYKKNEMVYNEKIKLINSNLYLHNKSSGEESFNNEDKSRIYCSKKRYNLLEIEKRYYILLPSYKVHHNIYNNVPLYNNFSECKKKIICLTYMYSYKRANMILKSISKKFRKFIKDRHNFTFFNTPQLFSNEQSIYIILDKKRSKENKKYHYENTSSKYINELKNVIKYIQSHTTPGLLYLKNQNGYNKREQTEEEKKKKKILIICELRDHNNNMLDTIHLTNATAEECSDTLSDSPSGQLGEENCVYYSFLYDKAEINNEKRKKRKKGLMSNNMNSSDKQKRKKKKKRKKTLESIIANKTHMSGIIKHTIEMEVNKLNENYSNFISQERKRKQKIKSIILNYNSSLNSKEESDNSDSSERSEEKEQLNNSVDYRAFHSSSINNTSIQNTSHLNRIINENLLHTRNRVIRNGYNSDVSNSGRLLVRALNNFRMLRNNFLNNIRNNVRPNRARDNVTDDIINESTHRFISTMVDATQNLLNINSSLSTYNIRAPNSVNDRDNVSSAAEVSNIPDTSNALDASNIPDASNAYNASNMTSVSLTNLPNIRLSNILSSRLSNLPSVNLDNILNAASRNDRNGSGRNDTNIEMDVYLDYMNPSHSNYYANLRTPISRSSNLRSPNSEILNLRGFNMGSLNARSLNSNRFSLRTPNNVNSNFRNSNVHNINLRNSNVRSINLRNSNVRSINLRTPSIHNNLYSNRILNNILRLSLNGRESNADILGIAINANNLDNINTSTNVVANVVNNNSNSSNNNGGNNNEINNNEISNNDISNNDISNNDISNNDISNNDISNNDISNNDISNNDISNNDISNNDISNNDISNNDISNNDISNNDISNNDISNNDISNNDISNNDISNNDISNNDISNNDISYNDSSNNDSSHNSNSSSNVQNAFEFRSDNDFMFLNIIYNNTLNTGVTNRNTSSTSVDTHNMPADGNVMNSRELYVAGLLQEFNINRNLNNNLFNGTFRNGPVLYIDNIKNENKLESLKCKEREEVKRRNQNKLFYEIPFSLKLACENKKYDATVRYIYTLSKSADDILLSCINNSEVLYDFVIICEGLYTENEEYLVDKAQEEEFEKNGIMYEKCREEEEVEEAEEVEYAQETRKIAQHEENKIKNENSFMGGSEFKGPLSRSSESIRSAITPFEKPSFPNYENNYISNSDLSNVYEGTELSYNSASYKYMQNCYLIKKKVDTINPFLDNGENTINLKNTFSNLSVDVLELSDESYYSCSSNTNSDFNEIIKSADECSECEYSNLCLEESNIINFTSAYQFLKKEHSILYANNCNVCIEKNKEGPITKYCLKREFLKERKKKFNGNTNIVTLRINDFQPDPIYHSANEYSNDKEEGIFLSPNGTNKGLNRRGRKNNNENDNTVIKSKWLQKVLLQENWYEYNEGEDEVMGKEREKLKENVKESVKEKVKTQQKEEDKGQLEINDYNSKHADRPMKRVNSLEVDEKGMLNNDNNTSNQLPRDNDLTRNNYTALKEDTEFEKTSNFSERKIKKYYNQNISSFIHYKAKEVRNYFYDEKYVKYFPYDDSNNINNMNKRNLLKKSFLNKLRSSPAYSLKQLLNEIFWTFSNVTFYTADWYDILYKLFFESSSRFYEIVIKHHEHNIPCVKFSPDDNFLLSCSVDKSLVLWNPFNVKNYDLDRSFNIYDYIFPPNVRRKDNPRCISRGSSNVRSRNNIRNENNYFSTSSCHLRGCLPRGRIKTYCLRRKTIFEKPFHETKMYKENIEKELMKKEKKNNIVCKQKLKSMGWSGDFIVKKYISDFDILVELFENQTFYLGAKFNYSSYFSFSNIDFNNFLPLFEKYSLFQLFRCTFLNSINKNKAVNLNNLTSYLYKMNLKKAECVEESTIKSVLDILTGNNCSDTCYSKEKIKRIYSAMKYVSRNLLKPYLLIYPLHDGNCYEMEKIKLKEENFTTYSCILTDYEFDFSSNDEQALKNFNDEEKSYKKNSLSHMISYKTGQVEKPRFTFSSYKNFENSNISYNQAYPMHNEAKRKTNRLYNKLDSDESDDDYIKRNKYENSLFYKYARKIRNDFSSNFSSRIGKNYDEVRKWIPIFQKLINQYADMKYCKDIYNHIKRKILINHINKYEATKPDLYFNFHITRNYQESKILNEILLNYSVYFSGKDRTISGVAACDRSNGGISNCIMVHGNMHRVSKHFKSYLKLIKKKRLLSNLRSSCWKGKKSMFPTTNQKEENKYNKRMNSAYDYNSKNKSFSNSKGYTIIMKSSVANFHNVINNIISLSHMNRIINHYKYFKENNMFNNGTRVTGNYKGSSSNHISSSRNHISSSRNHISSSSNHISSSRNHISSSSNHISSSRNHISSSSNHISSSRNHISSSRNHISSSRNHIDSNRNYSCNMSTNKKNVGVKDKRTKYTKNDILENFFNDFEEEEKTEFYSSDSFNSDVNEAQQKKWKRKGKKKGRKTKEMKKLKQLKRKKYSKYDHDKKPSLKKRDLKEILLRENKYYNICFLNSEKENYKINYFQNINILQNMYKFCGKGLIIVNVKYVMKNKLKNGGGTCAKNGDYKNDQSTGEKKVHHNGNMCSQLSSQRNGHQNGQRHSIVFQTDIHICKDKKRISRTNSNGKKGLNFKNPRTIIFIVRVNVEELRNYLVRKLIFEEKYINNNFYINRKVAKIFYLVTLKNCELLHKDDSSSTYETKIDEQKKKLLNSYMSKEEYSFYMHLTHNLFKKKNNQKFVLTRKEIYEDIIKIRNYILNPKRIEITPSILEEFTLPNYNGEHLNISNITYESSTFKLFFLLLPKYEQNVLMVNISTLRYLYSHMCNGEERKGKKRKGKKLCCCVNKNKDVFYPVVNKAEKKQLNEYLILSADKRKLYLLKVKFTKITKNFFTTKFIPISIQSLPKEHKLPSAFKSSRVSFLKIIYEKSCVLLANQYSNTIFIYVVNKCVYTNSYFLIPYFSLPLFTERIGKELIPGFNKDISCSIKKHVVNNVNYNLKRLPVGKPKDTDDESNFFIAGLDIIYVRGKNNNFEITVFAVLLSNITFCYKLNFHYY</sequence>
<keyword evidence="1" id="KW-0853">WD repeat</keyword>
<feature type="compositionally biased region" description="Basic residues" evidence="2">
    <location>
        <begin position="576"/>
        <end position="595"/>
    </location>
</feature>
<feature type="region of interest" description="Disordered" evidence="2">
    <location>
        <begin position="2055"/>
        <end position="2080"/>
    </location>
</feature>
<feature type="compositionally biased region" description="Polar residues" evidence="2">
    <location>
        <begin position="3669"/>
        <end position="3680"/>
    </location>
</feature>
<feature type="region of interest" description="Disordered" evidence="2">
    <location>
        <begin position="2657"/>
        <end position="2684"/>
    </location>
</feature>
<feature type="compositionally biased region" description="Low complexity" evidence="2">
    <location>
        <begin position="2056"/>
        <end position="2080"/>
    </location>
</feature>
<evidence type="ECO:0000256" key="1">
    <source>
        <dbReference type="PROSITE-ProRule" id="PRU00221"/>
    </source>
</evidence>
<dbReference type="Pfam" id="PF00400">
    <property type="entry name" value="WD40"/>
    <property type="match status" value="1"/>
</dbReference>
<dbReference type="EMBL" id="LT594634">
    <property type="protein sequence ID" value="SCP02834.1"/>
    <property type="molecule type" value="Genomic_DNA"/>
</dbReference>
<evidence type="ECO:0000313" key="3">
    <source>
        <dbReference type="EMBL" id="SCP02834.1"/>
    </source>
</evidence>
<dbReference type="KEGG" id="pmal:PMUG01_13048100"/>
<protein>
    <submittedName>
        <fullName evidence="3">WD repeat-containing protein, putative</fullName>
    </submittedName>
</protein>
<dbReference type="Proteomes" id="UP000219813">
    <property type="component" value="Chromosome 13"/>
</dbReference>
<feature type="compositionally biased region" description="Polar residues" evidence="2">
    <location>
        <begin position="605"/>
        <end position="615"/>
    </location>
</feature>
<feature type="compositionally biased region" description="Basic residues" evidence="2">
    <location>
        <begin position="1594"/>
        <end position="1604"/>
    </location>
</feature>
<dbReference type="InterPro" id="IPR011047">
    <property type="entry name" value="Quinoprotein_ADH-like_sf"/>
</dbReference>
<dbReference type="InterPro" id="IPR001680">
    <property type="entry name" value="WD40_rpt"/>
</dbReference>
<feature type="compositionally biased region" description="Basic and acidic residues" evidence="2">
    <location>
        <begin position="1662"/>
        <end position="1680"/>
    </location>
</feature>
<feature type="region of interest" description="Disordered" evidence="2">
    <location>
        <begin position="405"/>
        <end position="437"/>
    </location>
</feature>
<dbReference type="SMART" id="SM00320">
    <property type="entry name" value="WD40"/>
    <property type="match status" value="2"/>
</dbReference>
<dbReference type="PROSITE" id="PS50082">
    <property type="entry name" value="WD_REPEATS_2"/>
    <property type="match status" value="1"/>
</dbReference>
<reference evidence="3 4" key="1">
    <citation type="submission" date="2016-06" db="EMBL/GenBank/DDBJ databases">
        <authorList>
            <consortium name="Pathogen Informatics"/>
        </authorList>
    </citation>
    <scope>NUCLEOTIDE SEQUENCE [LARGE SCALE GENOMIC DNA]</scope>
</reference>
<feature type="compositionally biased region" description="Basic residues" evidence="2">
    <location>
        <begin position="547"/>
        <end position="556"/>
    </location>
</feature>
<dbReference type="GeneID" id="39871198"/>
<feature type="region of interest" description="Disordered" evidence="2">
    <location>
        <begin position="3725"/>
        <end position="3764"/>
    </location>
</feature>
<feature type="region of interest" description="Disordered" evidence="2">
    <location>
        <begin position="3589"/>
        <end position="3680"/>
    </location>
</feature>
<feature type="repeat" description="WD" evidence="1">
    <location>
        <begin position="2918"/>
        <end position="2950"/>
    </location>
</feature>
<dbReference type="RefSeq" id="XP_028863866.1">
    <property type="nucleotide sequence ID" value="XM_029007482.1"/>
</dbReference>
<feature type="compositionally biased region" description="Basic and acidic residues" evidence="2">
    <location>
        <begin position="3841"/>
        <end position="3852"/>
    </location>
</feature>
<feature type="region of interest" description="Disordered" evidence="2">
    <location>
        <begin position="2171"/>
        <end position="2201"/>
    </location>
</feature>
<dbReference type="OrthoDB" id="5591786at2759"/>
<evidence type="ECO:0000313" key="4">
    <source>
        <dbReference type="Proteomes" id="UP000219813"/>
    </source>
</evidence>
<feature type="region of interest" description="Disordered" evidence="2">
    <location>
        <begin position="3836"/>
        <end position="3858"/>
    </location>
</feature>
<feature type="compositionally biased region" description="Low complexity" evidence="2">
    <location>
        <begin position="968"/>
        <end position="986"/>
    </location>
</feature>
<feature type="compositionally biased region" description="Polar residues" evidence="2">
    <location>
        <begin position="1093"/>
        <end position="1104"/>
    </location>
</feature>
<feature type="region of interest" description="Disordered" evidence="2">
    <location>
        <begin position="1091"/>
        <end position="1113"/>
    </location>
</feature>
<dbReference type="Gene3D" id="2.130.10.10">
    <property type="entry name" value="YVTN repeat-like/Quinoprotein amine dehydrogenase"/>
    <property type="match status" value="1"/>
</dbReference>
<evidence type="ECO:0000256" key="2">
    <source>
        <dbReference type="SAM" id="MobiDB-lite"/>
    </source>
</evidence>
<dbReference type="PROSITE" id="PS50294">
    <property type="entry name" value="WD_REPEATS_REGION"/>
    <property type="match status" value="1"/>
</dbReference>
<feature type="compositionally biased region" description="Basic residues" evidence="2">
    <location>
        <begin position="3729"/>
        <end position="3756"/>
    </location>
</feature>
<feature type="region of interest" description="Disordered" evidence="2">
    <location>
        <begin position="546"/>
        <end position="615"/>
    </location>
</feature>
<dbReference type="VEuPathDB" id="PlasmoDB:PmUG01_13048100"/>
<feature type="region of interest" description="Disordered" evidence="2">
    <location>
        <begin position="2721"/>
        <end position="2742"/>
    </location>
</feature>
<keyword evidence="4" id="KW-1185">Reference proteome</keyword>
<name>A0A1D3TD72_PLAMA</name>
<feature type="compositionally biased region" description="Basic and acidic residues" evidence="2">
    <location>
        <begin position="420"/>
        <end position="437"/>
    </location>
</feature>
<feature type="region of interest" description="Disordered" evidence="2">
    <location>
        <begin position="1575"/>
        <end position="1608"/>
    </location>
</feature>
<organism evidence="3 4">
    <name type="scientific">Plasmodium malariae</name>
    <dbReference type="NCBI Taxonomy" id="5858"/>
    <lineage>
        <taxon>Eukaryota</taxon>
        <taxon>Sar</taxon>
        <taxon>Alveolata</taxon>
        <taxon>Apicomplexa</taxon>
        <taxon>Aconoidasida</taxon>
        <taxon>Haemosporida</taxon>
        <taxon>Plasmodiidae</taxon>
        <taxon>Plasmodium</taxon>
        <taxon>Plasmodium (Plasmodium)</taxon>
    </lineage>
</organism>
<dbReference type="InterPro" id="IPR015943">
    <property type="entry name" value="WD40/YVTN_repeat-like_dom_sf"/>
</dbReference>
<feature type="region of interest" description="Disordered" evidence="2">
    <location>
        <begin position="954"/>
        <end position="986"/>
    </location>
</feature>
<accession>A0A1D3TD72</accession>
<gene>
    <name evidence="3" type="primary">PmUG01_13048100</name>
    <name evidence="3" type="ORF">PMUG01_13048100</name>
</gene>
<feature type="region of interest" description="Disordered" evidence="2">
    <location>
        <begin position="1661"/>
        <end position="1682"/>
    </location>
</feature>
<dbReference type="SUPFAM" id="SSF50998">
    <property type="entry name" value="Quinoprotein alcohol dehydrogenase-like"/>
    <property type="match status" value="1"/>
</dbReference>
<feature type="compositionally biased region" description="Low complexity" evidence="2">
    <location>
        <begin position="3591"/>
        <end position="3663"/>
    </location>
</feature>
<dbReference type="OMA" id="NDEMKDH"/>